<keyword evidence="3" id="KW-1185">Reference proteome</keyword>
<sequence length="246" mass="27250">MDNIPKTNRDLNVDQPRCGEDSHSAQSTNWQEFVLRAGSGQRKIEVNDSEIMQNKLVGLGERLRSKLDRATKEYGDQIKSFTAFSTQQAVRIPAWKKKVKDFERDGTKENPYQMVKQETDNGWAGATEAEVLLAFEKEEAERVRLGVPSIHSVSAASFIAAWLEVEDDSGAQEKRDDCARNRCPGFAPQAQSQHPALAEPASSAHPDLFKIGVSLGIVTESSQSDNAVTEKLVVPNIREPLDVSLQ</sequence>
<dbReference type="EMBL" id="JARIHO010000131">
    <property type="protein sequence ID" value="KAJ7301585.1"/>
    <property type="molecule type" value="Genomic_DNA"/>
</dbReference>
<organism evidence="2 3">
    <name type="scientific">Mycena albidolilacea</name>
    <dbReference type="NCBI Taxonomy" id="1033008"/>
    <lineage>
        <taxon>Eukaryota</taxon>
        <taxon>Fungi</taxon>
        <taxon>Dikarya</taxon>
        <taxon>Basidiomycota</taxon>
        <taxon>Agaricomycotina</taxon>
        <taxon>Agaricomycetes</taxon>
        <taxon>Agaricomycetidae</taxon>
        <taxon>Agaricales</taxon>
        <taxon>Marasmiineae</taxon>
        <taxon>Mycenaceae</taxon>
        <taxon>Mycena</taxon>
    </lineage>
</organism>
<comment type="caution">
    <text evidence="2">The sequence shown here is derived from an EMBL/GenBank/DDBJ whole genome shotgun (WGS) entry which is preliminary data.</text>
</comment>
<gene>
    <name evidence="2" type="ORF">DFH08DRAFT_827386</name>
</gene>
<proteinExistence type="predicted"/>
<reference evidence="2" key="1">
    <citation type="submission" date="2023-03" db="EMBL/GenBank/DDBJ databases">
        <title>Massive genome expansion in bonnet fungi (Mycena s.s.) driven by repeated elements and novel gene families across ecological guilds.</title>
        <authorList>
            <consortium name="Lawrence Berkeley National Laboratory"/>
            <person name="Harder C.B."/>
            <person name="Miyauchi S."/>
            <person name="Viragh M."/>
            <person name="Kuo A."/>
            <person name="Thoen E."/>
            <person name="Andreopoulos B."/>
            <person name="Lu D."/>
            <person name="Skrede I."/>
            <person name="Drula E."/>
            <person name="Henrissat B."/>
            <person name="Morin E."/>
            <person name="Kohler A."/>
            <person name="Barry K."/>
            <person name="LaButti K."/>
            <person name="Morin E."/>
            <person name="Salamov A."/>
            <person name="Lipzen A."/>
            <person name="Mereny Z."/>
            <person name="Hegedus B."/>
            <person name="Baldrian P."/>
            <person name="Stursova M."/>
            <person name="Weitz H."/>
            <person name="Taylor A."/>
            <person name="Grigoriev I.V."/>
            <person name="Nagy L.G."/>
            <person name="Martin F."/>
            <person name="Kauserud H."/>
        </authorList>
    </citation>
    <scope>NUCLEOTIDE SEQUENCE</scope>
    <source>
        <strain evidence="2">CBHHK002</strain>
    </source>
</reference>
<feature type="compositionally biased region" description="Basic and acidic residues" evidence="1">
    <location>
        <begin position="7"/>
        <end position="23"/>
    </location>
</feature>
<accession>A0AAD7E866</accession>
<protein>
    <submittedName>
        <fullName evidence="2">Uncharacterized protein</fullName>
    </submittedName>
</protein>
<dbReference type="Proteomes" id="UP001218218">
    <property type="component" value="Unassembled WGS sequence"/>
</dbReference>
<feature type="region of interest" description="Disordered" evidence="1">
    <location>
        <begin position="184"/>
        <end position="203"/>
    </location>
</feature>
<evidence type="ECO:0000313" key="2">
    <source>
        <dbReference type="EMBL" id="KAJ7301585.1"/>
    </source>
</evidence>
<feature type="region of interest" description="Disordered" evidence="1">
    <location>
        <begin position="1"/>
        <end position="28"/>
    </location>
</feature>
<evidence type="ECO:0000313" key="3">
    <source>
        <dbReference type="Proteomes" id="UP001218218"/>
    </source>
</evidence>
<evidence type="ECO:0000256" key="1">
    <source>
        <dbReference type="SAM" id="MobiDB-lite"/>
    </source>
</evidence>
<name>A0AAD7E866_9AGAR</name>
<dbReference type="AlphaFoldDB" id="A0AAD7E866"/>